<evidence type="ECO:0000256" key="2">
    <source>
        <dbReference type="PROSITE-ProRule" id="PRU00192"/>
    </source>
</evidence>
<proteinExistence type="predicted"/>
<dbReference type="SUPFAM" id="SSF50044">
    <property type="entry name" value="SH3-domain"/>
    <property type="match status" value="4"/>
</dbReference>
<dbReference type="InterPro" id="IPR035758">
    <property type="entry name" value="NoxO1_SH3_2"/>
</dbReference>
<feature type="compositionally biased region" description="Low complexity" evidence="3">
    <location>
        <begin position="401"/>
        <end position="414"/>
    </location>
</feature>
<dbReference type="Proteomes" id="UP001295444">
    <property type="component" value="Chromosome 07"/>
</dbReference>
<evidence type="ECO:0000259" key="4">
    <source>
        <dbReference type="PROSITE" id="PS50002"/>
    </source>
</evidence>
<feature type="domain" description="SH3" evidence="4">
    <location>
        <begin position="235"/>
        <end position="294"/>
    </location>
</feature>
<dbReference type="EMBL" id="OW240918">
    <property type="protein sequence ID" value="CAH2307429.1"/>
    <property type="molecule type" value="Genomic_DNA"/>
</dbReference>
<evidence type="ECO:0000256" key="3">
    <source>
        <dbReference type="SAM" id="MobiDB-lite"/>
    </source>
</evidence>
<reference evidence="6" key="1">
    <citation type="submission" date="2022-03" db="EMBL/GenBank/DDBJ databases">
        <authorList>
            <person name="Alioto T."/>
            <person name="Alioto T."/>
            <person name="Gomez Garrido J."/>
        </authorList>
    </citation>
    <scope>NUCLEOTIDE SEQUENCE</scope>
</reference>
<feature type="domain" description="PX" evidence="5">
    <location>
        <begin position="508"/>
        <end position="630"/>
    </location>
</feature>
<keyword evidence="1 2" id="KW-0728">SH3 domain</keyword>
<dbReference type="SMART" id="SM00312">
    <property type="entry name" value="PX"/>
    <property type="match status" value="2"/>
</dbReference>
<dbReference type="PROSITE" id="PS50195">
    <property type="entry name" value="PX"/>
    <property type="match status" value="2"/>
</dbReference>
<feature type="region of interest" description="Disordered" evidence="3">
    <location>
        <begin position="929"/>
        <end position="952"/>
    </location>
</feature>
<organism evidence="6 7">
    <name type="scientific">Pelobates cultripes</name>
    <name type="common">Western spadefoot toad</name>
    <dbReference type="NCBI Taxonomy" id="61616"/>
    <lineage>
        <taxon>Eukaryota</taxon>
        <taxon>Metazoa</taxon>
        <taxon>Chordata</taxon>
        <taxon>Craniata</taxon>
        <taxon>Vertebrata</taxon>
        <taxon>Euteleostomi</taxon>
        <taxon>Amphibia</taxon>
        <taxon>Batrachia</taxon>
        <taxon>Anura</taxon>
        <taxon>Pelobatoidea</taxon>
        <taxon>Pelobatidae</taxon>
        <taxon>Pelobates</taxon>
    </lineage>
</organism>
<dbReference type="FunFam" id="2.30.30.40:FF:000233">
    <property type="entry name" value="NADPH oxidase organizer 1"/>
    <property type="match status" value="1"/>
</dbReference>
<dbReference type="InterPro" id="IPR036028">
    <property type="entry name" value="SH3-like_dom_sf"/>
</dbReference>
<name>A0AAD1SUM7_PELCU</name>
<evidence type="ECO:0000313" key="7">
    <source>
        <dbReference type="Proteomes" id="UP001295444"/>
    </source>
</evidence>
<dbReference type="FunFam" id="2.30.30.40:FF:000219">
    <property type="entry name" value="NADPH oxidase organizer 1"/>
    <property type="match status" value="1"/>
</dbReference>
<accession>A0AAD1SUM7</accession>
<gene>
    <name evidence="6" type="ORF">PECUL_23A019481</name>
</gene>
<evidence type="ECO:0000259" key="5">
    <source>
        <dbReference type="PROSITE" id="PS50195"/>
    </source>
</evidence>
<dbReference type="GO" id="GO:0016176">
    <property type="term" value="F:superoxide-generating NADPH oxidase activator activity"/>
    <property type="evidence" value="ECO:0007669"/>
    <property type="project" value="TreeGrafter"/>
</dbReference>
<dbReference type="GO" id="GO:0042554">
    <property type="term" value="P:superoxide anion generation"/>
    <property type="evidence" value="ECO:0007669"/>
    <property type="project" value="TreeGrafter"/>
</dbReference>
<dbReference type="SUPFAM" id="SSF64268">
    <property type="entry name" value="PX domain"/>
    <property type="match status" value="2"/>
</dbReference>
<dbReference type="InterPro" id="IPR036871">
    <property type="entry name" value="PX_dom_sf"/>
</dbReference>
<feature type="compositionally biased region" description="Polar residues" evidence="3">
    <location>
        <begin position="429"/>
        <end position="452"/>
    </location>
</feature>
<feature type="domain" description="SH3" evidence="4">
    <location>
        <begin position="666"/>
        <end position="728"/>
    </location>
</feature>
<keyword evidence="7" id="KW-1185">Reference proteome</keyword>
<dbReference type="PANTHER" id="PTHR15706">
    <property type="entry name" value="SH3 MULTIPLE DOMAIN"/>
    <property type="match status" value="1"/>
</dbReference>
<sequence>MDRCRRYPVDIKAVGLIQNGRQRMCIFSIFWSDRNNILIYRTYENFKNLAKELKQKFPLESGLVNKSERILPILRDAPLLSWGRITSRFVERLYLLETYSRELLQTDAKLSQSDVIIQFFTPKSEDLNPTFPESSMVIMPSENDKENKEVKTAPQQNLQTITQPIISQSYFCLESFETKDTKNRPFKVKKDDTIDVLIKDSTGWWLVENKDKQLAWFPAPYLVKSRDEIKIDSTSTGTCYFAAKGYEAQSGDELSLSVGIVVDVKEKSDIGWWYVCYNGRCGYVPSMFLKPYVNPHQKLQANNVKNGFGSTPNIFEAARSTDVSRELVSEEPCVFNKDMNGKIILDKRKSRSLSGLPNFAQCSPGISIRSSRQSAQSAVAWNHQNLENRMETRKDSGFDEPLSPCSPNLSPPTLYNDKMMTPRVPPRPTSQEIHNRCTTNGQQSPRGSRSTISRYGPIYTARWKKANLPQGSNLTTVTKRNFKKGFRDITTAKDSGAAIPFRDRSGSDRHPLETTAIGYLQNGKHKYNMFSVLWSDRNEILIYRTFEDFKKLSRELRKKFPLESGLFRKSDNFIPKLKDVPIFRRNRNSSRFIERLRLLEKYSQELLKSDQKISQCENVVKFFTPKSHDLNPTFHENSLVIMPSETRIPKKEIPRLPAEPPCPGPIISQQYVCIEDYETKDTKNRAFKVKRNELLGVLVKESSGWWLVENEEKRVAWFPAPYLKDPENNETANSTTDSDYDGILYYAAKGYESMSSDELSIVIGVLVEVIEKTNNGWWLVRYNGKAGYVPSMYLKPYSNYQQLQTMINHGKLTSTPNLFKASSSLDLNTSDENWRSEEPGVKPSKNNAMKLDKRKSRSLSGLSSNMQRELANSPSMYGKISTTTSTDWKPKPNQGKGIQVEEQETMPEIVYGNYIITTPKKAVTEDLTSRMPDVPSTDPCPKPPRVPKRPKPHEILHKCTTVTKNALRESA</sequence>
<feature type="domain" description="PX" evidence="5">
    <location>
        <begin position="1"/>
        <end position="127"/>
    </location>
</feature>
<dbReference type="Pfam" id="PF14604">
    <property type="entry name" value="SH3_9"/>
    <property type="match status" value="1"/>
</dbReference>
<dbReference type="FunFam" id="3.30.1520.10:FF:000040">
    <property type="entry name" value="NADPH oxidase organizer 1"/>
    <property type="match status" value="2"/>
</dbReference>
<dbReference type="AlphaFoldDB" id="A0AAD1SUM7"/>
<feature type="region of interest" description="Disordered" evidence="3">
    <location>
        <begin position="829"/>
        <end position="863"/>
    </location>
</feature>
<evidence type="ECO:0000313" key="6">
    <source>
        <dbReference type="EMBL" id="CAH2307429.1"/>
    </source>
</evidence>
<dbReference type="InterPro" id="IPR001452">
    <property type="entry name" value="SH3_domain"/>
</dbReference>
<dbReference type="InterPro" id="IPR051228">
    <property type="entry name" value="NADPH_Oxidase/PX-Domain"/>
</dbReference>
<feature type="domain" description="SH3" evidence="4">
    <location>
        <begin position="165"/>
        <end position="227"/>
    </location>
</feature>
<evidence type="ECO:0000256" key="1">
    <source>
        <dbReference type="ARBA" id="ARBA00022443"/>
    </source>
</evidence>
<dbReference type="Pfam" id="PF00787">
    <property type="entry name" value="PX"/>
    <property type="match status" value="2"/>
</dbReference>
<dbReference type="PANTHER" id="PTHR15706:SF25">
    <property type="entry name" value="NADPH OXIDASE ORGANIZER 1"/>
    <property type="match status" value="1"/>
</dbReference>
<dbReference type="Gene3D" id="3.30.1520.10">
    <property type="entry name" value="Phox-like domain"/>
    <property type="match status" value="2"/>
</dbReference>
<dbReference type="InterPro" id="IPR001683">
    <property type="entry name" value="PX_dom"/>
</dbReference>
<dbReference type="SMART" id="SM00326">
    <property type="entry name" value="SH3"/>
    <property type="match status" value="4"/>
</dbReference>
<dbReference type="Pfam" id="PF00018">
    <property type="entry name" value="SH3_1"/>
    <property type="match status" value="1"/>
</dbReference>
<protein>
    <submittedName>
        <fullName evidence="6">NADPH oxidase organizer 1</fullName>
    </submittedName>
</protein>
<dbReference type="GO" id="GO:0005737">
    <property type="term" value="C:cytoplasm"/>
    <property type="evidence" value="ECO:0007669"/>
    <property type="project" value="TreeGrafter"/>
</dbReference>
<dbReference type="GO" id="GO:0035091">
    <property type="term" value="F:phosphatidylinositol binding"/>
    <property type="evidence" value="ECO:0007669"/>
    <property type="project" value="InterPro"/>
</dbReference>
<feature type="region of interest" description="Disordered" evidence="3">
    <location>
        <begin position="394"/>
        <end position="452"/>
    </location>
</feature>
<dbReference type="PROSITE" id="PS50002">
    <property type="entry name" value="SH3"/>
    <property type="match status" value="4"/>
</dbReference>
<dbReference type="Gene3D" id="2.30.30.40">
    <property type="entry name" value="SH3 Domains"/>
    <property type="match status" value="4"/>
</dbReference>
<dbReference type="CDD" id="cd12024">
    <property type="entry name" value="SH3_NoxO1_2"/>
    <property type="match status" value="2"/>
</dbReference>
<feature type="domain" description="SH3" evidence="4">
    <location>
        <begin position="740"/>
        <end position="799"/>
    </location>
</feature>